<dbReference type="EMBL" id="FCOJ02000031">
    <property type="protein sequence ID" value="SAK70291.1"/>
    <property type="molecule type" value="Genomic_DNA"/>
</dbReference>
<dbReference type="RefSeq" id="WP_086970610.1">
    <property type="nucleotide sequence ID" value="NZ_FCOJ02000031.1"/>
</dbReference>
<proteinExistence type="predicted"/>
<evidence type="ECO:0000313" key="2">
    <source>
        <dbReference type="Proteomes" id="UP000054596"/>
    </source>
</evidence>
<dbReference type="AlphaFoldDB" id="A0A158BJR4"/>
<protein>
    <submittedName>
        <fullName evidence="1">Uncharacterized protein</fullName>
    </submittedName>
</protein>
<evidence type="ECO:0000313" key="1">
    <source>
        <dbReference type="EMBL" id="SAK70291.1"/>
    </source>
</evidence>
<dbReference type="Proteomes" id="UP000054596">
    <property type="component" value="Unassembled WGS sequence"/>
</dbReference>
<accession>A0A158BJR4</accession>
<keyword evidence="2" id="KW-1185">Reference proteome</keyword>
<name>A0A158BJR4_9BURK</name>
<organism evidence="1 2">
    <name type="scientific">Caballeronia glebae</name>
    <dbReference type="NCBI Taxonomy" id="1777143"/>
    <lineage>
        <taxon>Bacteria</taxon>
        <taxon>Pseudomonadati</taxon>
        <taxon>Pseudomonadota</taxon>
        <taxon>Betaproteobacteria</taxon>
        <taxon>Burkholderiales</taxon>
        <taxon>Burkholderiaceae</taxon>
        <taxon>Caballeronia</taxon>
    </lineage>
</organism>
<gene>
    <name evidence="1" type="ORF">AWB82_04207</name>
</gene>
<reference evidence="1" key="1">
    <citation type="submission" date="2016-01" db="EMBL/GenBank/DDBJ databases">
        <authorList>
            <person name="Peeters C."/>
        </authorList>
    </citation>
    <scope>NUCLEOTIDE SEQUENCE [LARGE SCALE GENOMIC DNA]</scope>
    <source>
        <strain evidence="1">LMG 29325</strain>
    </source>
</reference>
<dbReference type="STRING" id="1777143.AWB82_04207"/>
<comment type="caution">
    <text evidence="1">The sequence shown here is derived from an EMBL/GenBank/DDBJ whole genome shotgun (WGS) entry which is preliminary data.</text>
</comment>
<sequence length="59" mass="6477">MNEINITVNGMLYTGRFTLDSNVVTVQSAYGKKSTQLGRLAPVTVAEMLLRELVRASMS</sequence>